<keyword evidence="4 13" id="KW-0547">Nucleotide-binding</keyword>
<feature type="domain" description="Helicase ATP-binding" evidence="17">
    <location>
        <begin position="56"/>
        <end position="202"/>
    </location>
</feature>
<dbReference type="GO" id="GO:0003677">
    <property type="term" value="F:DNA binding"/>
    <property type="evidence" value="ECO:0007669"/>
    <property type="project" value="UniProtKB-UniRule"/>
</dbReference>
<feature type="domain" description="UVR" evidence="16">
    <location>
        <begin position="653"/>
        <end position="688"/>
    </location>
</feature>
<keyword evidence="3 13" id="KW-0963">Cytoplasm</keyword>
<dbReference type="InterPro" id="IPR006935">
    <property type="entry name" value="Helicase/UvrB_N"/>
</dbReference>
<dbReference type="SUPFAM" id="SSF52540">
    <property type="entry name" value="P-loop containing nucleoside triphosphate hydrolases"/>
    <property type="match status" value="2"/>
</dbReference>
<keyword evidence="7 13" id="KW-0067">ATP-binding</keyword>
<dbReference type="GO" id="GO:0005524">
    <property type="term" value="F:ATP binding"/>
    <property type="evidence" value="ECO:0007669"/>
    <property type="project" value="UniProtKB-UniRule"/>
</dbReference>
<evidence type="ECO:0000256" key="5">
    <source>
        <dbReference type="ARBA" id="ARBA00022763"/>
    </source>
</evidence>
<dbReference type="InterPro" id="IPR001943">
    <property type="entry name" value="UVR_dom"/>
</dbReference>
<evidence type="ECO:0000256" key="14">
    <source>
        <dbReference type="RuleBase" id="RU003587"/>
    </source>
</evidence>
<comment type="domain">
    <text evidence="13">The beta-hairpin motif is involved in DNA binding.</text>
</comment>
<feature type="region of interest" description="Disordered" evidence="15">
    <location>
        <begin position="688"/>
        <end position="731"/>
    </location>
</feature>
<evidence type="ECO:0000259" key="17">
    <source>
        <dbReference type="PROSITE" id="PS51192"/>
    </source>
</evidence>
<evidence type="ECO:0000256" key="11">
    <source>
        <dbReference type="ARBA" id="ARBA00026033"/>
    </source>
</evidence>
<comment type="similarity">
    <text evidence="2 13 14">Belongs to the UvrB family.</text>
</comment>
<feature type="short sequence motif" description="Beta-hairpin" evidence="13">
    <location>
        <begin position="122"/>
        <end position="145"/>
    </location>
</feature>
<comment type="subunit">
    <text evidence="11 13 14">Forms a heterotetramer with UvrA during the search for lesions. Interacts with UvrC in an incision complex.</text>
</comment>
<evidence type="ECO:0000256" key="10">
    <source>
        <dbReference type="ARBA" id="ARBA00023236"/>
    </source>
</evidence>
<dbReference type="InterPro" id="IPR027417">
    <property type="entry name" value="P-loop_NTPase"/>
</dbReference>
<dbReference type="OrthoDB" id="9806651at2"/>
<dbReference type="Pfam" id="PF17757">
    <property type="entry name" value="UvrB_inter"/>
    <property type="match status" value="1"/>
</dbReference>
<feature type="binding site" evidence="13">
    <location>
        <begin position="69"/>
        <end position="76"/>
    </location>
    <ligand>
        <name>ATP</name>
        <dbReference type="ChEBI" id="CHEBI:30616"/>
    </ligand>
</feature>
<dbReference type="PROSITE" id="PS51192">
    <property type="entry name" value="HELICASE_ATP_BIND_1"/>
    <property type="match status" value="1"/>
</dbReference>
<dbReference type="CDD" id="cd17916">
    <property type="entry name" value="DEXHc_UvrB"/>
    <property type="match status" value="1"/>
</dbReference>
<sequence>MAIQIRTSLAEPETNESFVPHRPTRPEKTEGSKPFKVVSDYEAAGDQPTAIKELVATALDGERNQVLLGVTGSGKTFTMARVIEELQRPALILAPNKILAAQLYGEMKSFFPDNAVEYFVSYYDYYQPEAYVARSDTYIEKESSTNESIDRMRHSATRSLLERDDVIIVASVSCLYGIGSVETYSAMIFDLKKGAGADLSEIVRKLVALQYKRNDAAFQRGNFRVRGDNLEIFPSHYEDSAWRISFFGDEIEGIVEFDPLTGKKSATLDSVRIYANSHYVTPGPTMKQAMDAIKHELSERLKELVLEGKLLEAQRLEQRTNFDLEMIGATGSCAGIENYSRFLTGRLPGEPPPTLFEYLPENALLFVDESHVTIGQVNGMSRGDHRRKLTLAEYGFRLPSAIDNRPLRFNEWDAMRPQTVCVSATPGPWEMEQTGGVFAEQVIRPTGLIDPPVEIKPVEDQVDDVINEIRKVTAQGYRTLVTTLTKRMAEDLTEYLHEAGIKVRYMHSDVETLERIELIRDLRLGVYDVLIGINLLREGLDIPECGLVAILDADKEGFLRSETSLIQTIGRAARNVDGRVILYADRITGSMERAMRETDRRREKQMEYNALHGITPMTIKRNISDVIGHLSSRDQVTIPIDDDRPHMVGHNLRGYIEELEVKMRKAAGDLEFETAGRIRDEIRSLEAEELGLPAHEQSKAPIMGRSNEGKPGTRKTRYGASQKFKSGRVAK</sequence>
<organism evidence="19 20">
    <name type="scientific">Sphingomonas paeninsulae</name>
    <dbReference type="NCBI Taxonomy" id="2319844"/>
    <lineage>
        <taxon>Bacteria</taxon>
        <taxon>Pseudomonadati</taxon>
        <taxon>Pseudomonadota</taxon>
        <taxon>Alphaproteobacteria</taxon>
        <taxon>Sphingomonadales</taxon>
        <taxon>Sphingomonadaceae</taxon>
        <taxon>Sphingomonas</taxon>
    </lineage>
</organism>
<dbReference type="RefSeq" id="WP_121153510.1">
    <property type="nucleotide sequence ID" value="NZ_CP032829.1"/>
</dbReference>
<evidence type="ECO:0000256" key="8">
    <source>
        <dbReference type="ARBA" id="ARBA00022881"/>
    </source>
</evidence>
<dbReference type="AlphaFoldDB" id="A0A494TIM5"/>
<dbReference type="EMBL" id="CP032829">
    <property type="protein sequence ID" value="AYJ86833.1"/>
    <property type="molecule type" value="Genomic_DNA"/>
</dbReference>
<accession>A0A494TIM5</accession>
<evidence type="ECO:0000256" key="6">
    <source>
        <dbReference type="ARBA" id="ARBA00022769"/>
    </source>
</evidence>
<evidence type="ECO:0000256" key="7">
    <source>
        <dbReference type="ARBA" id="ARBA00022840"/>
    </source>
</evidence>
<dbReference type="NCBIfam" id="TIGR00631">
    <property type="entry name" value="uvrb"/>
    <property type="match status" value="1"/>
</dbReference>
<evidence type="ECO:0000259" key="18">
    <source>
        <dbReference type="PROSITE" id="PS51194"/>
    </source>
</evidence>
<dbReference type="Pfam" id="PF12344">
    <property type="entry name" value="UvrB"/>
    <property type="match status" value="1"/>
</dbReference>
<reference evidence="19 20" key="1">
    <citation type="submission" date="2018-09" db="EMBL/GenBank/DDBJ databases">
        <title>Sphingomonas peninsula sp. nov., isolated from fildes peninsula, Antarctic soil.</title>
        <authorList>
            <person name="Yingchao G."/>
        </authorList>
    </citation>
    <scope>NUCLEOTIDE SEQUENCE [LARGE SCALE GENOMIC DNA]</scope>
    <source>
        <strain evidence="19 20">YZ-8</strain>
    </source>
</reference>
<evidence type="ECO:0000256" key="15">
    <source>
        <dbReference type="SAM" id="MobiDB-lite"/>
    </source>
</evidence>
<keyword evidence="5 13" id="KW-0227">DNA damage</keyword>
<dbReference type="Pfam" id="PF04851">
    <property type="entry name" value="ResIII"/>
    <property type="match status" value="1"/>
</dbReference>
<dbReference type="Gene3D" id="3.40.50.300">
    <property type="entry name" value="P-loop containing nucleotide triphosphate hydrolases"/>
    <property type="match status" value="3"/>
</dbReference>
<evidence type="ECO:0000259" key="16">
    <source>
        <dbReference type="PROSITE" id="PS50151"/>
    </source>
</evidence>
<dbReference type="PANTHER" id="PTHR24029:SF0">
    <property type="entry name" value="UVRABC SYSTEM PROTEIN B"/>
    <property type="match status" value="1"/>
</dbReference>
<keyword evidence="8 13" id="KW-0267">Excision nuclease</keyword>
<protein>
    <recommendedName>
        <fullName evidence="12 13">UvrABC system protein B</fullName>
        <shortName evidence="13">Protein UvrB</shortName>
    </recommendedName>
    <alternativeName>
        <fullName evidence="13">Excinuclease ABC subunit B</fullName>
    </alternativeName>
</protein>
<dbReference type="GO" id="GO:0016887">
    <property type="term" value="F:ATP hydrolysis activity"/>
    <property type="evidence" value="ECO:0007669"/>
    <property type="project" value="InterPro"/>
</dbReference>
<dbReference type="Proteomes" id="UP000276254">
    <property type="component" value="Chromosome"/>
</dbReference>
<dbReference type="InterPro" id="IPR004807">
    <property type="entry name" value="UvrB"/>
</dbReference>
<dbReference type="GO" id="GO:0006289">
    <property type="term" value="P:nucleotide-excision repair"/>
    <property type="evidence" value="ECO:0007669"/>
    <property type="project" value="UniProtKB-UniRule"/>
</dbReference>
<name>A0A494TIM5_SPHPE</name>
<dbReference type="NCBIfam" id="NF003673">
    <property type="entry name" value="PRK05298.1"/>
    <property type="match status" value="1"/>
</dbReference>
<evidence type="ECO:0000256" key="12">
    <source>
        <dbReference type="ARBA" id="ARBA00029504"/>
    </source>
</evidence>
<dbReference type="InterPro" id="IPR041471">
    <property type="entry name" value="UvrB_inter"/>
</dbReference>
<keyword evidence="20" id="KW-1185">Reference proteome</keyword>
<dbReference type="PROSITE" id="PS51194">
    <property type="entry name" value="HELICASE_CTER"/>
    <property type="match status" value="1"/>
</dbReference>
<dbReference type="Pfam" id="PF02151">
    <property type="entry name" value="UVR"/>
    <property type="match status" value="1"/>
</dbReference>
<evidence type="ECO:0000256" key="1">
    <source>
        <dbReference type="ARBA" id="ARBA00004496"/>
    </source>
</evidence>
<keyword evidence="10 13" id="KW-0742">SOS response</keyword>
<dbReference type="HAMAP" id="MF_00204">
    <property type="entry name" value="UvrB"/>
    <property type="match status" value="1"/>
</dbReference>
<dbReference type="Gene3D" id="4.10.860.10">
    <property type="entry name" value="UVR domain"/>
    <property type="match status" value="1"/>
</dbReference>
<gene>
    <name evidence="13 19" type="primary">uvrB</name>
    <name evidence="19" type="ORF">D3Y57_13840</name>
</gene>
<dbReference type="PANTHER" id="PTHR24029">
    <property type="entry name" value="UVRABC SYSTEM PROTEIN B"/>
    <property type="match status" value="1"/>
</dbReference>
<proteinExistence type="inferred from homology"/>
<dbReference type="CDD" id="cd18790">
    <property type="entry name" value="SF2_C_UvrB"/>
    <property type="match status" value="1"/>
</dbReference>
<evidence type="ECO:0000256" key="2">
    <source>
        <dbReference type="ARBA" id="ARBA00008533"/>
    </source>
</evidence>
<dbReference type="InterPro" id="IPR036876">
    <property type="entry name" value="UVR_dom_sf"/>
</dbReference>
<dbReference type="GO" id="GO:0009381">
    <property type="term" value="F:excinuclease ABC activity"/>
    <property type="evidence" value="ECO:0007669"/>
    <property type="project" value="UniProtKB-UniRule"/>
</dbReference>
<evidence type="ECO:0000313" key="19">
    <source>
        <dbReference type="EMBL" id="AYJ86833.1"/>
    </source>
</evidence>
<feature type="domain" description="Helicase C-terminal" evidence="18">
    <location>
        <begin position="461"/>
        <end position="623"/>
    </location>
</feature>
<dbReference type="PROSITE" id="PS50151">
    <property type="entry name" value="UVR"/>
    <property type="match status" value="1"/>
</dbReference>
<dbReference type="InterPro" id="IPR001650">
    <property type="entry name" value="Helicase_C-like"/>
</dbReference>
<dbReference type="InterPro" id="IPR014001">
    <property type="entry name" value="Helicase_ATP-bd"/>
</dbReference>
<evidence type="ECO:0000313" key="20">
    <source>
        <dbReference type="Proteomes" id="UP000276254"/>
    </source>
</evidence>
<evidence type="ECO:0000256" key="9">
    <source>
        <dbReference type="ARBA" id="ARBA00023204"/>
    </source>
</evidence>
<dbReference type="GO" id="GO:0009432">
    <property type="term" value="P:SOS response"/>
    <property type="evidence" value="ECO:0007669"/>
    <property type="project" value="UniProtKB-UniRule"/>
</dbReference>
<dbReference type="SMART" id="SM00487">
    <property type="entry name" value="DEXDc"/>
    <property type="match status" value="1"/>
</dbReference>
<dbReference type="SUPFAM" id="SSF46600">
    <property type="entry name" value="C-terminal UvrC-binding domain of UvrB"/>
    <property type="match status" value="1"/>
</dbReference>
<dbReference type="SMART" id="SM00490">
    <property type="entry name" value="HELICc"/>
    <property type="match status" value="1"/>
</dbReference>
<dbReference type="GO" id="GO:0009380">
    <property type="term" value="C:excinuclease repair complex"/>
    <property type="evidence" value="ECO:0007669"/>
    <property type="project" value="InterPro"/>
</dbReference>
<dbReference type="KEGG" id="spha:D3Y57_13840"/>
<evidence type="ECO:0000256" key="13">
    <source>
        <dbReference type="HAMAP-Rule" id="MF_00204"/>
    </source>
</evidence>
<keyword evidence="6 13" id="KW-0228">DNA excision</keyword>
<keyword evidence="9 13" id="KW-0234">DNA repair</keyword>
<evidence type="ECO:0000256" key="3">
    <source>
        <dbReference type="ARBA" id="ARBA00022490"/>
    </source>
</evidence>
<evidence type="ECO:0000256" key="4">
    <source>
        <dbReference type="ARBA" id="ARBA00022741"/>
    </source>
</evidence>
<dbReference type="InterPro" id="IPR024759">
    <property type="entry name" value="UvrB_YAD/RRR_dom"/>
</dbReference>
<comment type="subcellular location">
    <subcellularLocation>
        <location evidence="1 13 14">Cytoplasm</location>
    </subcellularLocation>
</comment>
<dbReference type="Pfam" id="PF00271">
    <property type="entry name" value="Helicase_C"/>
    <property type="match status" value="1"/>
</dbReference>
<feature type="region of interest" description="Disordered" evidence="15">
    <location>
        <begin position="1"/>
        <end position="32"/>
    </location>
</feature>
<dbReference type="GO" id="GO:0005737">
    <property type="term" value="C:cytoplasm"/>
    <property type="evidence" value="ECO:0007669"/>
    <property type="project" value="UniProtKB-SubCell"/>
</dbReference>
<comment type="function">
    <text evidence="13">The UvrABC repair system catalyzes the recognition and processing of DNA lesions. A damage recognition complex composed of 2 UvrA and 2 UvrB subunits scans DNA for abnormalities. Upon binding of the UvrA(2)B(2) complex to a putative damaged site, the DNA wraps around one UvrB monomer. DNA wrap is dependent on ATP binding by UvrB and probably causes local melting of the DNA helix, facilitating insertion of UvrB beta-hairpin between the DNA strands. Then UvrB probes one DNA strand for the presence of a lesion. If a lesion is found the UvrA subunits dissociate and the UvrB-DNA preincision complex is formed. This complex is subsequently bound by UvrC and the second UvrB is released. If no lesion is found, the DNA wraps around the other UvrB subunit that will check the other stand for damage.</text>
</comment>